<keyword evidence="3" id="KW-1185">Reference proteome</keyword>
<evidence type="ECO:0000313" key="3">
    <source>
        <dbReference type="Proteomes" id="UP001314170"/>
    </source>
</evidence>
<protein>
    <submittedName>
        <fullName evidence="2">Uncharacterized protein</fullName>
    </submittedName>
</protein>
<accession>A0AAV1SFY5</accession>
<sequence length="86" mass="9982">MVSQRFLIYRVRKKPEASRSLKNQDDAAGFDKVQADETDKRGVETNFNHTAQLMQGIKWGIQKKTVEIERESQSRRRSNGRDEAKS</sequence>
<organism evidence="2 3">
    <name type="scientific">Dovyalis caffra</name>
    <dbReference type="NCBI Taxonomy" id="77055"/>
    <lineage>
        <taxon>Eukaryota</taxon>
        <taxon>Viridiplantae</taxon>
        <taxon>Streptophyta</taxon>
        <taxon>Embryophyta</taxon>
        <taxon>Tracheophyta</taxon>
        <taxon>Spermatophyta</taxon>
        <taxon>Magnoliopsida</taxon>
        <taxon>eudicotyledons</taxon>
        <taxon>Gunneridae</taxon>
        <taxon>Pentapetalae</taxon>
        <taxon>rosids</taxon>
        <taxon>fabids</taxon>
        <taxon>Malpighiales</taxon>
        <taxon>Salicaceae</taxon>
        <taxon>Flacourtieae</taxon>
        <taxon>Dovyalis</taxon>
    </lineage>
</organism>
<reference evidence="2 3" key="1">
    <citation type="submission" date="2024-01" db="EMBL/GenBank/DDBJ databases">
        <authorList>
            <person name="Waweru B."/>
        </authorList>
    </citation>
    <scope>NUCLEOTIDE SEQUENCE [LARGE SCALE GENOMIC DNA]</scope>
</reference>
<evidence type="ECO:0000313" key="2">
    <source>
        <dbReference type="EMBL" id="CAK7349948.1"/>
    </source>
</evidence>
<dbReference type="EMBL" id="CAWUPB010001178">
    <property type="protein sequence ID" value="CAK7349948.1"/>
    <property type="molecule type" value="Genomic_DNA"/>
</dbReference>
<comment type="caution">
    <text evidence="2">The sequence shown here is derived from an EMBL/GenBank/DDBJ whole genome shotgun (WGS) entry which is preliminary data.</text>
</comment>
<dbReference type="Proteomes" id="UP001314170">
    <property type="component" value="Unassembled WGS sequence"/>
</dbReference>
<name>A0AAV1SFY5_9ROSI</name>
<gene>
    <name evidence="2" type="ORF">DCAF_LOCUS22671</name>
</gene>
<dbReference type="AlphaFoldDB" id="A0AAV1SFY5"/>
<evidence type="ECO:0000256" key="1">
    <source>
        <dbReference type="SAM" id="MobiDB-lite"/>
    </source>
</evidence>
<feature type="region of interest" description="Disordered" evidence="1">
    <location>
        <begin position="67"/>
        <end position="86"/>
    </location>
</feature>
<proteinExistence type="predicted"/>